<organism evidence="5 6">
    <name type="scientific">Roseovarius litorisediminis</name>
    <dbReference type="NCBI Taxonomy" id="1312363"/>
    <lineage>
        <taxon>Bacteria</taxon>
        <taxon>Pseudomonadati</taxon>
        <taxon>Pseudomonadota</taxon>
        <taxon>Alphaproteobacteria</taxon>
        <taxon>Rhodobacterales</taxon>
        <taxon>Roseobacteraceae</taxon>
        <taxon>Roseovarius</taxon>
    </lineage>
</organism>
<dbReference type="GO" id="GO:0015562">
    <property type="term" value="F:efflux transmembrane transporter activity"/>
    <property type="evidence" value="ECO:0007669"/>
    <property type="project" value="TreeGrafter"/>
</dbReference>
<dbReference type="RefSeq" id="WP_085892010.1">
    <property type="nucleotide sequence ID" value="NZ_FWFL01000004.1"/>
</dbReference>
<dbReference type="Gene3D" id="2.40.420.20">
    <property type="match status" value="1"/>
</dbReference>
<feature type="coiled-coil region" evidence="2">
    <location>
        <begin position="126"/>
        <end position="167"/>
    </location>
</feature>
<dbReference type="SUPFAM" id="SSF111369">
    <property type="entry name" value="HlyD-like secretion proteins"/>
    <property type="match status" value="2"/>
</dbReference>
<dbReference type="AlphaFoldDB" id="A0A1Y5SCY9"/>
<dbReference type="EMBL" id="FWFL01000004">
    <property type="protein sequence ID" value="SLN36796.1"/>
    <property type="molecule type" value="Genomic_DNA"/>
</dbReference>
<evidence type="ECO:0000256" key="1">
    <source>
        <dbReference type="ARBA" id="ARBA00009477"/>
    </source>
</evidence>
<dbReference type="InterPro" id="IPR058792">
    <property type="entry name" value="Beta-barrel_RND_2"/>
</dbReference>
<dbReference type="OrthoDB" id="9806939at2"/>
<dbReference type="Gene3D" id="2.40.50.100">
    <property type="match status" value="1"/>
</dbReference>
<evidence type="ECO:0000256" key="3">
    <source>
        <dbReference type="SAM" id="MobiDB-lite"/>
    </source>
</evidence>
<sequence length="413" mass="43825">MRIFPILAAILVTGLIYVFIFERDRFLVTAPNSERNASAEARDTSGPTAESKAGTAHSVGVIAVHSVARQIDSAVILRGQTEADRQVELRAETSGRVISEPLRKGAFVEKGQMLCVLDPATRAATLAEAQSRLAEARARLPEATARLQEALAQLTEAQLNDNAAEKLSQEGFASETRVASTRAAVSSAQAGVQSARTGVEASRSGIQSAEASVAAAEKEIERLTITAPFEGLLESDTAELGSLLQPGALCATVIQLDPIMLVGFVPETQVNRVELGAGAMAKLASGERVEGHVTFLSRAADETTRTFRVEIEVPNPKLRLRDGQTAEIVISADGSKAHLLPQSALTLNDEGTLGVRLVTKENAAQFQPVELLRDTINGVWLSGLPEKADVIIVGQEYVTDGVPVAASYQEIGQ</sequence>
<evidence type="ECO:0000256" key="2">
    <source>
        <dbReference type="SAM" id="Coils"/>
    </source>
</evidence>
<keyword evidence="2" id="KW-0175">Coiled coil</keyword>
<dbReference type="GO" id="GO:1990281">
    <property type="term" value="C:efflux pump complex"/>
    <property type="evidence" value="ECO:0007669"/>
    <property type="project" value="TreeGrafter"/>
</dbReference>
<keyword evidence="6" id="KW-1185">Reference proteome</keyword>
<protein>
    <submittedName>
        <fullName evidence="5">Putative efflux pump periplasmic linker TtgA</fullName>
    </submittedName>
</protein>
<comment type="similarity">
    <text evidence="1">Belongs to the membrane fusion protein (MFP) (TC 8.A.1) family.</text>
</comment>
<name>A0A1Y5SCY9_9RHOB</name>
<evidence type="ECO:0000259" key="4">
    <source>
        <dbReference type="Pfam" id="PF25954"/>
    </source>
</evidence>
<evidence type="ECO:0000313" key="6">
    <source>
        <dbReference type="Proteomes" id="UP000193827"/>
    </source>
</evidence>
<evidence type="ECO:0000313" key="5">
    <source>
        <dbReference type="EMBL" id="SLN36796.1"/>
    </source>
</evidence>
<gene>
    <name evidence="5" type="primary">ttgA</name>
    <name evidence="5" type="ORF">PEL8287_01753</name>
</gene>
<proteinExistence type="inferred from homology"/>
<dbReference type="PANTHER" id="PTHR30469:SF29">
    <property type="entry name" value="BLR2860 PROTEIN"/>
    <property type="match status" value="1"/>
</dbReference>
<dbReference type="Pfam" id="PF25954">
    <property type="entry name" value="Beta-barrel_RND_2"/>
    <property type="match status" value="1"/>
</dbReference>
<feature type="region of interest" description="Disordered" evidence="3">
    <location>
        <begin position="34"/>
        <end position="54"/>
    </location>
</feature>
<dbReference type="Proteomes" id="UP000193827">
    <property type="component" value="Unassembled WGS sequence"/>
</dbReference>
<dbReference type="Gene3D" id="1.10.287.470">
    <property type="entry name" value="Helix hairpin bin"/>
    <property type="match status" value="1"/>
</dbReference>
<feature type="domain" description="CusB-like beta-barrel" evidence="4">
    <location>
        <begin position="265"/>
        <end position="332"/>
    </location>
</feature>
<reference evidence="5 6" key="1">
    <citation type="submission" date="2017-03" db="EMBL/GenBank/DDBJ databases">
        <authorList>
            <person name="Afonso C.L."/>
            <person name="Miller P.J."/>
            <person name="Scott M.A."/>
            <person name="Spackman E."/>
            <person name="Goraichik I."/>
            <person name="Dimitrov K.M."/>
            <person name="Suarez D.L."/>
            <person name="Swayne D.E."/>
        </authorList>
    </citation>
    <scope>NUCLEOTIDE SEQUENCE [LARGE SCALE GENOMIC DNA]</scope>
    <source>
        <strain evidence="5 6">CECT 8287</strain>
    </source>
</reference>
<accession>A0A1Y5SCY9</accession>
<dbReference type="NCBIfam" id="TIGR01730">
    <property type="entry name" value="RND_mfp"/>
    <property type="match status" value="1"/>
</dbReference>
<dbReference type="PANTHER" id="PTHR30469">
    <property type="entry name" value="MULTIDRUG RESISTANCE PROTEIN MDTA"/>
    <property type="match status" value="1"/>
</dbReference>
<dbReference type="InterPro" id="IPR006143">
    <property type="entry name" value="RND_pump_MFP"/>
</dbReference>
<dbReference type="Gene3D" id="2.40.30.170">
    <property type="match status" value="1"/>
</dbReference>